<dbReference type="NCBIfam" id="TIGR00121">
    <property type="entry name" value="birA_ligase"/>
    <property type="match status" value="1"/>
</dbReference>
<dbReference type="InterPro" id="IPR004143">
    <property type="entry name" value="BPL_LPL_catalytic"/>
</dbReference>
<evidence type="ECO:0000313" key="6">
    <source>
        <dbReference type="Proteomes" id="UP000186040"/>
    </source>
</evidence>
<dbReference type="SUPFAM" id="SSF55681">
    <property type="entry name" value="Class II aaRS and biotin synthetases"/>
    <property type="match status" value="1"/>
</dbReference>
<dbReference type="InterPro" id="IPR003142">
    <property type="entry name" value="BPL_C"/>
</dbReference>
<protein>
    <recommendedName>
        <fullName evidence="3">biotin--[biotin carboxyl-carrier protein] ligase</fullName>
        <ecNumber evidence="3">6.3.4.15</ecNumber>
    </recommendedName>
</protein>
<organism evidence="5 6">
    <name type="scientific">Actinokineospora bangkokensis</name>
    <dbReference type="NCBI Taxonomy" id="1193682"/>
    <lineage>
        <taxon>Bacteria</taxon>
        <taxon>Bacillati</taxon>
        <taxon>Actinomycetota</taxon>
        <taxon>Actinomycetes</taxon>
        <taxon>Pseudonocardiales</taxon>
        <taxon>Pseudonocardiaceae</taxon>
        <taxon>Actinokineospora</taxon>
    </lineage>
</organism>
<accession>A0A1Q9LGH8</accession>
<comment type="caution">
    <text evidence="5">The sequence shown here is derived from an EMBL/GenBank/DDBJ whole genome shotgun (WGS) entry which is preliminary data.</text>
</comment>
<dbReference type="STRING" id="1193682.BJP25_27895"/>
<dbReference type="Gene3D" id="2.30.30.100">
    <property type="match status" value="1"/>
</dbReference>
<proteinExistence type="predicted"/>
<dbReference type="PANTHER" id="PTHR12835:SF5">
    <property type="entry name" value="BIOTIN--PROTEIN LIGASE"/>
    <property type="match status" value="1"/>
</dbReference>
<feature type="domain" description="BPL/LPL catalytic" evidence="4">
    <location>
        <begin position="26"/>
        <end position="201"/>
    </location>
</feature>
<dbReference type="Pfam" id="PF03099">
    <property type="entry name" value="BPL_LplA_LipB"/>
    <property type="match status" value="1"/>
</dbReference>
<dbReference type="RefSeq" id="WP_075977772.1">
    <property type="nucleotide sequence ID" value="NZ_MKQR01000026.1"/>
</dbReference>
<dbReference type="Pfam" id="PF02237">
    <property type="entry name" value="BPL_C"/>
    <property type="match status" value="1"/>
</dbReference>
<name>A0A1Q9LGH8_9PSEU</name>
<dbReference type="InterPro" id="IPR004408">
    <property type="entry name" value="Biotin_CoA_COase_ligase"/>
</dbReference>
<dbReference type="EMBL" id="MKQR01000026">
    <property type="protein sequence ID" value="OLR91114.1"/>
    <property type="molecule type" value="Genomic_DNA"/>
</dbReference>
<keyword evidence="1 5" id="KW-0436">Ligase</keyword>
<dbReference type="EC" id="6.3.4.15" evidence="3"/>
<keyword evidence="2" id="KW-0092">Biotin</keyword>
<gene>
    <name evidence="5" type="ORF">BJP25_27895</name>
</gene>
<dbReference type="InterPro" id="IPR045864">
    <property type="entry name" value="aa-tRNA-synth_II/BPL/LPL"/>
</dbReference>
<dbReference type="Gene3D" id="3.30.930.10">
    <property type="entry name" value="Bira Bifunctional Protein, Domain 2"/>
    <property type="match status" value="1"/>
</dbReference>
<reference evidence="5 6" key="1">
    <citation type="submission" date="2016-10" db="EMBL/GenBank/DDBJ databases">
        <title>The Draft Genome Sequence of Actinokineospora bangkokensis 44EHWT reveals the biosynthetic pathway of antifungal compounds Thailandins with unusual extender unit butylmalonyl-CoA.</title>
        <authorList>
            <person name="Greule A."/>
            <person name="Intra B."/>
            <person name="Flemming S."/>
            <person name="Rommel M.G."/>
            <person name="Panbangred W."/>
            <person name="Bechthold A."/>
        </authorList>
    </citation>
    <scope>NUCLEOTIDE SEQUENCE [LARGE SCALE GENOMIC DNA]</scope>
    <source>
        <strain evidence="5 6">44EHW</strain>
    </source>
</reference>
<evidence type="ECO:0000259" key="4">
    <source>
        <dbReference type="PROSITE" id="PS51733"/>
    </source>
</evidence>
<dbReference type="PROSITE" id="PS51733">
    <property type="entry name" value="BPL_LPL_CATALYTIC"/>
    <property type="match status" value="1"/>
</dbReference>
<dbReference type="OrthoDB" id="9807064at2"/>
<dbReference type="PANTHER" id="PTHR12835">
    <property type="entry name" value="BIOTIN PROTEIN LIGASE"/>
    <property type="match status" value="1"/>
</dbReference>
<dbReference type="GO" id="GO:0005737">
    <property type="term" value="C:cytoplasm"/>
    <property type="evidence" value="ECO:0007669"/>
    <property type="project" value="TreeGrafter"/>
</dbReference>
<dbReference type="AlphaFoldDB" id="A0A1Q9LGH8"/>
<evidence type="ECO:0000256" key="1">
    <source>
        <dbReference type="ARBA" id="ARBA00022598"/>
    </source>
</evidence>
<dbReference type="Proteomes" id="UP000186040">
    <property type="component" value="Unassembled WGS sequence"/>
</dbReference>
<evidence type="ECO:0000256" key="3">
    <source>
        <dbReference type="ARBA" id="ARBA00024227"/>
    </source>
</evidence>
<dbReference type="GO" id="GO:0004077">
    <property type="term" value="F:biotin--[biotin carboxyl-carrier protein] ligase activity"/>
    <property type="evidence" value="ECO:0007669"/>
    <property type="project" value="UniProtKB-EC"/>
</dbReference>
<evidence type="ECO:0000256" key="2">
    <source>
        <dbReference type="ARBA" id="ARBA00023267"/>
    </source>
</evidence>
<evidence type="ECO:0000313" key="5">
    <source>
        <dbReference type="EMBL" id="OLR91114.1"/>
    </source>
</evidence>
<sequence length="273" mass="26971">MPGADSPAPDAAALRAALSDRYAAVDVVASTGSTNADLVAAAAAGAADRTALLALAQTAGRGRRTRGWVSPPTGLYLSVLLRPAGVPVARFGTLAMVAGVALVRTARAAGVTATLKWPNDLLAGSHSAKCAGVLAEVAGSGPEPAVVLGIGLNVGPVGTAVPPGAGGLPATSLAQEGGTADRHAVALSLLTELDELERAWRAAGGDLAAAGLLADYRAHCSTLGQQVRVELPGGSELRGLASEVDGTGQLVVDVAGTQRTLSAGDVVHVRPLP</sequence>
<keyword evidence="6" id="KW-1185">Reference proteome</keyword>
<dbReference type="CDD" id="cd16442">
    <property type="entry name" value="BPL"/>
    <property type="match status" value="1"/>
</dbReference>